<gene>
    <name evidence="11" type="ORF">FIBSPDRAFT_920770</name>
</gene>
<evidence type="ECO:0000313" key="12">
    <source>
        <dbReference type="Proteomes" id="UP000076532"/>
    </source>
</evidence>
<evidence type="ECO:0000256" key="2">
    <source>
        <dbReference type="ARBA" id="ARBA00022670"/>
    </source>
</evidence>
<feature type="binding site" evidence="8">
    <location>
        <position position="522"/>
    </location>
    <ligand>
        <name>Ca(2+)</name>
        <dbReference type="ChEBI" id="CHEBI:29108"/>
    </ligand>
</feature>
<evidence type="ECO:0000256" key="7">
    <source>
        <dbReference type="ARBA" id="ARBA00023145"/>
    </source>
</evidence>
<dbReference type="AlphaFoldDB" id="A0A166FQ27"/>
<proteinExistence type="predicted"/>
<evidence type="ECO:0000259" key="10">
    <source>
        <dbReference type="PROSITE" id="PS51695"/>
    </source>
</evidence>
<name>A0A166FQ27_9AGAM</name>
<organism evidence="11 12">
    <name type="scientific">Athelia psychrophila</name>
    <dbReference type="NCBI Taxonomy" id="1759441"/>
    <lineage>
        <taxon>Eukaryota</taxon>
        <taxon>Fungi</taxon>
        <taxon>Dikarya</taxon>
        <taxon>Basidiomycota</taxon>
        <taxon>Agaricomycotina</taxon>
        <taxon>Agaricomycetes</taxon>
        <taxon>Agaricomycetidae</taxon>
        <taxon>Atheliales</taxon>
        <taxon>Atheliaceae</taxon>
        <taxon>Athelia</taxon>
    </lineage>
</organism>
<sequence length="562" mass="58377">MLSSTTVLLALLASAWATPASWAVHESRDSAPQGYVRSSAAPADHVISMRINLAQGNLAGLESALQAASSPSSPTFRQWLSTDQVNTYAKPTTETTDAVTKWLSTNNIDYKLATVAGDWLSFEVPVSTASQLFNADFSTYTHTATNQTSVRTLQYSLPAAVQGHITAVTPTTSFSRRSRLPPVLTPANAKRTAAASNATIPSSCSSAITPTCLQDLYNIPATAATNKNNSLGVVAMGDQYANKADLKKFLTKYRTDVSSATTFALTTLDGGSNSQTASNAGVEANLDIQYTVGIATGVPVTLVSVGDTYQDGDDQGFLDIITTLLAEKSPPLVLTTSYGLDVESDLSRSLSIALCNAYMQLTAKGVSILFATGDGGVASTPGVKCSATFPPTFPTCPYVTLVGATSGVPETGAALSAGGFSNYFGTASWQADDVAGYLKTLGTEYSGKFNKTGRAYPDVAAQGEKVQVYVDGKVEPVAGTSCASPIFTSVIALINDQLLNAGKSPLGFLNPWLYANPGAFNDITTGSNPGCGTKGFPAAKGWDPVTGLGTPNYVALLAAAKV</sequence>
<dbReference type="STRING" id="436010.A0A166FQ27"/>
<evidence type="ECO:0000256" key="6">
    <source>
        <dbReference type="ARBA" id="ARBA00022837"/>
    </source>
</evidence>
<evidence type="ECO:0000256" key="3">
    <source>
        <dbReference type="ARBA" id="ARBA00022723"/>
    </source>
</evidence>
<evidence type="ECO:0000256" key="5">
    <source>
        <dbReference type="ARBA" id="ARBA00022825"/>
    </source>
</evidence>
<reference evidence="11 12" key="1">
    <citation type="journal article" date="2016" name="Mol. Biol. Evol.">
        <title>Comparative Genomics of Early-Diverging Mushroom-Forming Fungi Provides Insights into the Origins of Lignocellulose Decay Capabilities.</title>
        <authorList>
            <person name="Nagy L.G."/>
            <person name="Riley R."/>
            <person name="Tritt A."/>
            <person name="Adam C."/>
            <person name="Daum C."/>
            <person name="Floudas D."/>
            <person name="Sun H."/>
            <person name="Yadav J.S."/>
            <person name="Pangilinan J."/>
            <person name="Larsson K.H."/>
            <person name="Matsuura K."/>
            <person name="Barry K."/>
            <person name="Labutti K."/>
            <person name="Kuo R."/>
            <person name="Ohm R.A."/>
            <person name="Bhattacharya S.S."/>
            <person name="Shirouzu T."/>
            <person name="Yoshinaga Y."/>
            <person name="Martin F.M."/>
            <person name="Grigoriev I.V."/>
            <person name="Hibbett D.S."/>
        </authorList>
    </citation>
    <scope>NUCLEOTIDE SEQUENCE [LARGE SCALE GENOMIC DNA]</scope>
    <source>
        <strain evidence="11 12">CBS 109695</strain>
    </source>
</reference>
<evidence type="ECO:0000256" key="4">
    <source>
        <dbReference type="ARBA" id="ARBA00022801"/>
    </source>
</evidence>
<dbReference type="GO" id="GO:0046872">
    <property type="term" value="F:metal ion binding"/>
    <property type="evidence" value="ECO:0007669"/>
    <property type="project" value="UniProtKB-UniRule"/>
</dbReference>
<keyword evidence="7" id="KW-0865">Zymogen</keyword>
<dbReference type="GO" id="GO:0008240">
    <property type="term" value="F:tripeptidyl-peptidase activity"/>
    <property type="evidence" value="ECO:0007669"/>
    <property type="project" value="UniProtKB-EC"/>
</dbReference>
<feature type="signal peptide" evidence="9">
    <location>
        <begin position="1"/>
        <end position="17"/>
    </location>
</feature>
<feature type="active site" description="Charge relay system" evidence="8">
    <location>
        <position position="481"/>
    </location>
</feature>
<comment type="subcellular location">
    <subcellularLocation>
        <location evidence="1">Secreted</location>
        <location evidence="1">Extracellular space</location>
    </subcellularLocation>
</comment>
<comment type="cofactor">
    <cofactor evidence="8">
        <name>Ca(2+)</name>
        <dbReference type="ChEBI" id="CHEBI:29108"/>
    </cofactor>
    <text evidence="8">Binds 1 Ca(2+) ion per subunit.</text>
</comment>
<evidence type="ECO:0000256" key="1">
    <source>
        <dbReference type="ARBA" id="ARBA00004239"/>
    </source>
</evidence>
<evidence type="ECO:0000313" key="11">
    <source>
        <dbReference type="EMBL" id="KZP17041.1"/>
    </source>
</evidence>
<feature type="chain" id="PRO_5007873532" evidence="9">
    <location>
        <begin position="18"/>
        <end position="562"/>
    </location>
</feature>
<dbReference type="GO" id="GO:0005576">
    <property type="term" value="C:extracellular region"/>
    <property type="evidence" value="ECO:0007669"/>
    <property type="project" value="UniProtKB-SubCell"/>
</dbReference>
<feature type="binding site" evidence="8">
    <location>
        <position position="541"/>
    </location>
    <ligand>
        <name>Ca(2+)</name>
        <dbReference type="ChEBI" id="CHEBI:29108"/>
    </ligand>
</feature>
<dbReference type="Pfam" id="PF09286">
    <property type="entry name" value="Pro-kuma_activ"/>
    <property type="match status" value="1"/>
</dbReference>
<keyword evidence="6 8" id="KW-0106">Calcium</keyword>
<keyword evidence="9" id="KW-0732">Signal</keyword>
<protein>
    <submittedName>
        <fullName evidence="11">Subtilisin-like protein</fullName>
    </submittedName>
</protein>
<accession>A0A166FQ27</accession>
<dbReference type="InterPro" id="IPR036852">
    <property type="entry name" value="Peptidase_S8/S53_dom_sf"/>
</dbReference>
<keyword evidence="5 8" id="KW-0720">Serine protease</keyword>
<dbReference type="SUPFAM" id="SSF54897">
    <property type="entry name" value="Protease propeptides/inhibitors"/>
    <property type="match status" value="1"/>
</dbReference>
<evidence type="ECO:0000256" key="8">
    <source>
        <dbReference type="PROSITE-ProRule" id="PRU01032"/>
    </source>
</evidence>
<dbReference type="Proteomes" id="UP000076532">
    <property type="component" value="Unassembled WGS sequence"/>
</dbReference>
<dbReference type="SUPFAM" id="SSF52743">
    <property type="entry name" value="Subtilisin-like"/>
    <property type="match status" value="1"/>
</dbReference>
<dbReference type="CDD" id="cd04056">
    <property type="entry name" value="Peptidases_S53"/>
    <property type="match status" value="1"/>
</dbReference>
<dbReference type="EMBL" id="KV417587">
    <property type="protein sequence ID" value="KZP17041.1"/>
    <property type="molecule type" value="Genomic_DNA"/>
</dbReference>
<dbReference type="CDD" id="cd11377">
    <property type="entry name" value="Pro-peptidase_S53"/>
    <property type="match status" value="1"/>
</dbReference>
<keyword evidence="3 8" id="KW-0479">Metal-binding</keyword>
<dbReference type="PANTHER" id="PTHR14218">
    <property type="entry name" value="PROTEASE S8 TRIPEPTIDYL PEPTIDASE I CLN2"/>
    <property type="match status" value="1"/>
</dbReference>
<dbReference type="OrthoDB" id="409122at2759"/>
<feature type="domain" description="Peptidase S53" evidence="10">
    <location>
        <begin position="207"/>
        <end position="562"/>
    </location>
</feature>
<keyword evidence="2 8" id="KW-0645">Protease</keyword>
<dbReference type="InterPro" id="IPR015366">
    <property type="entry name" value="S53_propep"/>
</dbReference>
<dbReference type="GO" id="GO:0006508">
    <property type="term" value="P:proteolysis"/>
    <property type="evidence" value="ECO:0007669"/>
    <property type="project" value="UniProtKB-KW"/>
</dbReference>
<dbReference type="SMART" id="SM00944">
    <property type="entry name" value="Pro-kuma_activ"/>
    <property type="match status" value="1"/>
</dbReference>
<dbReference type="InterPro" id="IPR050819">
    <property type="entry name" value="Tripeptidyl-peptidase_I"/>
</dbReference>
<dbReference type="PANTHER" id="PTHR14218:SF15">
    <property type="entry name" value="TRIPEPTIDYL-PEPTIDASE 1"/>
    <property type="match status" value="1"/>
</dbReference>
<keyword evidence="12" id="KW-1185">Reference proteome</keyword>
<keyword evidence="4 8" id="KW-0378">Hydrolase</keyword>
<dbReference type="PROSITE" id="PS51695">
    <property type="entry name" value="SEDOLISIN"/>
    <property type="match status" value="1"/>
</dbReference>
<dbReference type="Gene3D" id="3.40.50.200">
    <property type="entry name" value="Peptidase S8/S53 domain"/>
    <property type="match status" value="1"/>
</dbReference>
<feature type="binding site" evidence="8">
    <location>
        <position position="523"/>
    </location>
    <ligand>
        <name>Ca(2+)</name>
        <dbReference type="ChEBI" id="CHEBI:29108"/>
    </ligand>
</feature>
<dbReference type="GO" id="GO:0004252">
    <property type="term" value="F:serine-type endopeptidase activity"/>
    <property type="evidence" value="ECO:0007669"/>
    <property type="project" value="UniProtKB-UniRule"/>
</dbReference>
<feature type="binding site" evidence="8">
    <location>
        <position position="543"/>
    </location>
    <ligand>
        <name>Ca(2+)</name>
        <dbReference type="ChEBI" id="CHEBI:29108"/>
    </ligand>
</feature>
<evidence type="ECO:0000256" key="9">
    <source>
        <dbReference type="SAM" id="SignalP"/>
    </source>
</evidence>
<dbReference type="InterPro" id="IPR030400">
    <property type="entry name" value="Sedolisin_dom"/>
</dbReference>
<feature type="active site" description="Charge relay system" evidence="8">
    <location>
        <position position="283"/>
    </location>
</feature>
<feature type="active site" description="Charge relay system" evidence="8">
    <location>
        <position position="287"/>
    </location>
</feature>